<accession>A0A8E2DR14</accession>
<feature type="region of interest" description="Disordered" evidence="1">
    <location>
        <begin position="238"/>
        <end position="272"/>
    </location>
</feature>
<protein>
    <recommendedName>
        <fullName evidence="4">Mediator complex subunit 20</fullName>
    </recommendedName>
</protein>
<evidence type="ECO:0000313" key="3">
    <source>
        <dbReference type="Proteomes" id="UP000250043"/>
    </source>
</evidence>
<evidence type="ECO:0000313" key="2">
    <source>
        <dbReference type="EMBL" id="OCH94094.1"/>
    </source>
</evidence>
<dbReference type="AlphaFoldDB" id="A0A8E2DR14"/>
<reference evidence="2 3" key="1">
    <citation type="submission" date="2016-07" db="EMBL/GenBank/DDBJ databases">
        <title>Draft genome of the white-rot fungus Obba rivulosa 3A-2.</title>
        <authorList>
            <consortium name="DOE Joint Genome Institute"/>
            <person name="Miettinen O."/>
            <person name="Riley R."/>
            <person name="Acob R."/>
            <person name="Barry K."/>
            <person name="Cullen D."/>
            <person name="De Vries R."/>
            <person name="Hainaut M."/>
            <person name="Hatakka A."/>
            <person name="Henrissat B."/>
            <person name="Hilden K."/>
            <person name="Kuo R."/>
            <person name="Labutti K."/>
            <person name="Lipzen A."/>
            <person name="Makela M.R."/>
            <person name="Sandor L."/>
            <person name="Spatafora J.W."/>
            <person name="Grigoriev I.V."/>
            <person name="Hibbett D.S."/>
        </authorList>
    </citation>
    <scope>NUCLEOTIDE SEQUENCE [LARGE SCALE GENOMIC DNA]</scope>
    <source>
        <strain evidence="2 3">3A-2</strain>
    </source>
</reference>
<dbReference type="OrthoDB" id="2536675at2759"/>
<evidence type="ECO:0000256" key="1">
    <source>
        <dbReference type="SAM" id="MobiDB-lite"/>
    </source>
</evidence>
<dbReference type="Proteomes" id="UP000250043">
    <property type="component" value="Unassembled WGS sequence"/>
</dbReference>
<proteinExistence type="predicted"/>
<keyword evidence="3" id="KW-1185">Reference proteome</keyword>
<dbReference type="EMBL" id="KV722347">
    <property type="protein sequence ID" value="OCH94094.1"/>
    <property type="molecule type" value="Genomic_DNA"/>
</dbReference>
<gene>
    <name evidence="2" type="ORF">OBBRIDRAFT_817438</name>
</gene>
<organism evidence="2 3">
    <name type="scientific">Obba rivulosa</name>
    <dbReference type="NCBI Taxonomy" id="1052685"/>
    <lineage>
        <taxon>Eukaryota</taxon>
        <taxon>Fungi</taxon>
        <taxon>Dikarya</taxon>
        <taxon>Basidiomycota</taxon>
        <taxon>Agaricomycotina</taxon>
        <taxon>Agaricomycetes</taxon>
        <taxon>Polyporales</taxon>
        <taxon>Gelatoporiaceae</taxon>
        <taxon>Obba</taxon>
    </lineage>
</organism>
<evidence type="ECO:0008006" key="4">
    <source>
        <dbReference type="Google" id="ProtNLM"/>
    </source>
</evidence>
<name>A0A8E2DR14_9APHY</name>
<sequence>MGFTGLARWINAPTTGLDLVQHNIIRNHQGHLIGKWQLSVKSFRSTLGSTPGFQVPAERSMCTLTMNENVFVLLEDPAAPMKADVQQMAEADPTAVIYPPHFRSTFLTLSPPGALEQLLAQLKARWVSVRQAAAPAAGQKAATTGQQLVIDGHIYAIGQDWLVRAGNVILAGGAVKGMLLEAEYLPLPVMHTQTADGTSELLSNLLLSVLPNVPDAKTVAVTISDSQWEEVLWDREEEEEQAEVERNKPPVDEDDIYVSEGDSPASKRGDWTGIDRDKRSAFLIMGALKSEGIL</sequence>